<dbReference type="EMBL" id="MCGO01000001">
    <property type="protein sequence ID" value="ORY53471.1"/>
    <property type="molecule type" value="Genomic_DNA"/>
</dbReference>
<feature type="transmembrane region" description="Helical" evidence="2">
    <location>
        <begin position="308"/>
        <end position="326"/>
    </location>
</feature>
<dbReference type="OrthoDB" id="2134330at2759"/>
<proteinExistence type="predicted"/>
<feature type="transmembrane region" description="Helical" evidence="2">
    <location>
        <begin position="279"/>
        <end position="296"/>
    </location>
</feature>
<evidence type="ECO:0000313" key="4">
    <source>
        <dbReference type="Proteomes" id="UP000193642"/>
    </source>
</evidence>
<keyword evidence="2" id="KW-1133">Transmembrane helix</keyword>
<sequence>MIEEIEFLISNEISNYVVDAGNALSRITHTQSVRFARNKMSFLDAPQRKQAFQGLLIALKGVLQFTNSMFIVTYPEGLKMGYFYNTDANQTTTLRWWTQQGTTIYTYLCDAAGNPLGSPILTDSKPGSKTFANPGNNFTLQNAIGGTMGVNLNYTSSGQSGFSKIYISNGVPIKTNYEFSVNEVTGEQVVFANDWTMIFISNQIKQILSITAFPIFAAVIRVANGFVIGSSSDVPIFKGTKVLPFTQLNDPFFQDFGAFANGTYAYGNINDLPSQLSNIAVYISTYYPGTAIWYVTRKINNQNWKLAINTYTVLGQDLLFIVYMNIDSVEVQLSTLSAHTGYYMTGIILAFVLIGIFYSTIISRQLFRVVTQIRLLKDLNFSQVKGEFEHARSFIYELAELEKTFHAMVKVFADLVKRNSSMQRPGFGQESASKRSGLNHTSSSFHFWKKKTASKVLSTDGQDSVSIGKTFVTQRPGKAGVSTLVQRPISELAPRGSQAAAPASPIKMGLTPLSK</sequence>
<evidence type="ECO:0000256" key="1">
    <source>
        <dbReference type="SAM" id="MobiDB-lite"/>
    </source>
</evidence>
<comment type="caution">
    <text evidence="3">The sequence shown here is derived from an EMBL/GenBank/DDBJ whole genome shotgun (WGS) entry which is preliminary data.</text>
</comment>
<evidence type="ECO:0000313" key="3">
    <source>
        <dbReference type="EMBL" id="ORY53471.1"/>
    </source>
</evidence>
<dbReference type="Proteomes" id="UP000193642">
    <property type="component" value="Unassembled WGS sequence"/>
</dbReference>
<feature type="transmembrane region" description="Helical" evidence="2">
    <location>
        <begin position="346"/>
        <end position="367"/>
    </location>
</feature>
<keyword evidence="2" id="KW-0472">Membrane</keyword>
<keyword evidence="2" id="KW-0812">Transmembrane</keyword>
<accession>A0A1Y2D2F5</accession>
<keyword evidence="4" id="KW-1185">Reference proteome</keyword>
<name>A0A1Y2D2F5_9FUNG</name>
<protein>
    <submittedName>
        <fullName evidence="3">Uncharacterized protein</fullName>
    </submittedName>
</protein>
<gene>
    <name evidence="3" type="ORF">BCR33DRAFT_710891</name>
</gene>
<evidence type="ECO:0000256" key="2">
    <source>
        <dbReference type="SAM" id="Phobius"/>
    </source>
</evidence>
<organism evidence="3 4">
    <name type="scientific">Rhizoclosmatium globosum</name>
    <dbReference type="NCBI Taxonomy" id="329046"/>
    <lineage>
        <taxon>Eukaryota</taxon>
        <taxon>Fungi</taxon>
        <taxon>Fungi incertae sedis</taxon>
        <taxon>Chytridiomycota</taxon>
        <taxon>Chytridiomycota incertae sedis</taxon>
        <taxon>Chytridiomycetes</taxon>
        <taxon>Chytridiales</taxon>
        <taxon>Chytriomycetaceae</taxon>
        <taxon>Rhizoclosmatium</taxon>
    </lineage>
</organism>
<feature type="transmembrane region" description="Helical" evidence="2">
    <location>
        <begin position="207"/>
        <end position="228"/>
    </location>
</feature>
<dbReference type="AlphaFoldDB" id="A0A1Y2D2F5"/>
<reference evidence="3 4" key="1">
    <citation type="submission" date="2016-07" db="EMBL/GenBank/DDBJ databases">
        <title>Pervasive Adenine N6-methylation of Active Genes in Fungi.</title>
        <authorList>
            <consortium name="DOE Joint Genome Institute"/>
            <person name="Mondo S.J."/>
            <person name="Dannebaum R.O."/>
            <person name="Kuo R.C."/>
            <person name="Labutti K."/>
            <person name="Haridas S."/>
            <person name="Kuo A."/>
            <person name="Salamov A."/>
            <person name="Ahrendt S.R."/>
            <person name="Lipzen A."/>
            <person name="Sullivan W."/>
            <person name="Andreopoulos W.B."/>
            <person name="Clum A."/>
            <person name="Lindquist E."/>
            <person name="Daum C."/>
            <person name="Ramamoorthy G.K."/>
            <person name="Gryganskyi A."/>
            <person name="Culley D."/>
            <person name="Magnuson J.K."/>
            <person name="James T.Y."/>
            <person name="O'Malley M.A."/>
            <person name="Stajich J.E."/>
            <person name="Spatafora J.W."/>
            <person name="Visel A."/>
            <person name="Grigoriev I.V."/>
        </authorList>
    </citation>
    <scope>NUCLEOTIDE SEQUENCE [LARGE SCALE GENOMIC DNA]</scope>
    <source>
        <strain evidence="3 4">JEL800</strain>
    </source>
</reference>
<feature type="region of interest" description="Disordered" evidence="1">
    <location>
        <begin position="493"/>
        <end position="515"/>
    </location>
</feature>